<dbReference type="EMBL" id="CM001022">
    <property type="protein sequence ID" value="EFQ23342.1"/>
    <property type="molecule type" value="Genomic_DNA"/>
</dbReference>
<dbReference type="OrthoDB" id="185675at2"/>
<gene>
    <name evidence="3" type="ORF">Apau_0915</name>
</gene>
<evidence type="ECO:0000259" key="2">
    <source>
        <dbReference type="PROSITE" id="PS51272"/>
    </source>
</evidence>
<sequence>MKKTFVILAVAALVAFAAPAFAANPFMDVPMNHWAYDAVSQLASHGVISGYPDGSYKGAQPATRYEMASIVARALAKVDLDKASKQDVEMLKKLVVEFKDELDALGVKVDKIDARVAVLEKDMGGWSLSGQFRMDAKFGNENPSFYGNGQSDSGYTLGGKNEFDLNRYRIFLKKRINETTTFTARLGTGANDNGNSKPWGQNRGDQVMEWERYYITTKLPYDITLTVGRQNVDWEDEAGLYVDDDAWIGDFTYNGFIFQKSWGMVDATVLATRNEDNYLLNVGARDMYRYGARFNFNINEQFRVALSGLWDNYDNLDDMNSHTIYGDFEFKFNPSIALKGAYYTQNNDINVAERAASGEDSPTAWKVIVDAKQDLLKFTSLWLEYGKIGEGFRMYQNSPYDSYGAAALNNRNLDQDTTIIFVRADQKWNDKWSTFVRYFTADFDTTGIDDTKFYTFGVGYQLNPAVGFELSYDKIDYGDNNPAGMNSGDDNVVRLRTVVNF</sequence>
<dbReference type="PANTHER" id="PTHR43308">
    <property type="entry name" value="OUTER MEMBRANE PROTEIN ALPHA-RELATED"/>
    <property type="match status" value="1"/>
</dbReference>
<protein>
    <submittedName>
        <fullName evidence="3">S-layer domain protein</fullName>
    </submittedName>
</protein>
<accession>E3CW90</accession>
<dbReference type="Proteomes" id="UP000005096">
    <property type="component" value="Chromosome"/>
</dbReference>
<organism evidence="3 4">
    <name type="scientific">Aminomonas paucivorans DSM 12260</name>
    <dbReference type="NCBI Taxonomy" id="584708"/>
    <lineage>
        <taxon>Bacteria</taxon>
        <taxon>Thermotogati</taxon>
        <taxon>Synergistota</taxon>
        <taxon>Synergistia</taxon>
        <taxon>Synergistales</taxon>
        <taxon>Synergistaceae</taxon>
        <taxon>Aminomonas</taxon>
    </lineage>
</organism>
<dbReference type="AlphaFoldDB" id="E3CW90"/>
<dbReference type="InterPro" id="IPR001119">
    <property type="entry name" value="SLH_dom"/>
</dbReference>
<dbReference type="PANTHER" id="PTHR43308:SF1">
    <property type="entry name" value="OUTER MEMBRANE PROTEIN ALPHA"/>
    <property type="match status" value="1"/>
</dbReference>
<feature type="domain" description="SLH" evidence="2">
    <location>
        <begin position="22"/>
        <end position="85"/>
    </location>
</feature>
<feature type="chain" id="PRO_5003168110" evidence="1">
    <location>
        <begin position="23"/>
        <end position="501"/>
    </location>
</feature>
<dbReference type="RefSeq" id="WP_006300517.1">
    <property type="nucleotide sequence ID" value="NZ_CM001022.1"/>
</dbReference>
<reference evidence="3 4" key="1">
    <citation type="journal article" date="2010" name="Stand. Genomic Sci.">
        <title>Non-contiguous finished genome sequence of Aminomonas paucivorans type strain (GLU-3).</title>
        <authorList>
            <person name="Pitluck S."/>
            <person name="Yasawong M."/>
            <person name="Held B."/>
            <person name="Lapidus A."/>
            <person name="Nolan M."/>
            <person name="Copeland A."/>
            <person name="Lucas S."/>
            <person name="Del Rio T.G."/>
            <person name="Tice H."/>
            <person name="Cheng J.F."/>
            <person name="Chertkov O."/>
            <person name="Goodwin L."/>
            <person name="Tapia R."/>
            <person name="Han C."/>
            <person name="Liolios K."/>
            <person name="Ivanova N."/>
            <person name="Mavromatis K."/>
            <person name="Ovchinnikova G."/>
            <person name="Pati A."/>
            <person name="Chen A."/>
            <person name="Palaniappan K."/>
            <person name="Land M."/>
            <person name="Hauser L."/>
            <person name="Chang Y.J."/>
            <person name="Jeffries C.D."/>
            <person name="Pukall R."/>
            <person name="Spring S."/>
            <person name="Rohde M."/>
            <person name="Sikorski J."/>
            <person name="Goker M."/>
            <person name="Woyke T."/>
            <person name="Bristow J."/>
            <person name="Eisen J.A."/>
            <person name="Markowitz V."/>
            <person name="Hugenholtz P."/>
            <person name="Kyrpides N.C."/>
            <person name="Klenk H.P."/>
        </authorList>
    </citation>
    <scope>NUCLEOTIDE SEQUENCE [LARGE SCALE GENOMIC DNA]</scope>
    <source>
        <strain evidence="3 4">DSM 12260</strain>
    </source>
</reference>
<dbReference type="PROSITE" id="PS51272">
    <property type="entry name" value="SLH"/>
    <property type="match status" value="1"/>
</dbReference>
<dbReference type="Pfam" id="PF00395">
    <property type="entry name" value="SLH"/>
    <property type="match status" value="1"/>
</dbReference>
<dbReference type="eggNOG" id="COG3203">
    <property type="taxonomic scope" value="Bacteria"/>
</dbReference>
<dbReference type="HOGENOM" id="CLU_041895_0_0_0"/>
<keyword evidence="4" id="KW-1185">Reference proteome</keyword>
<dbReference type="InterPro" id="IPR051465">
    <property type="entry name" value="Cell_Envelope_Struct_Comp"/>
</dbReference>
<name>E3CW90_9BACT</name>
<dbReference type="STRING" id="584708.Apau_0915"/>
<evidence type="ECO:0000313" key="3">
    <source>
        <dbReference type="EMBL" id="EFQ23342.1"/>
    </source>
</evidence>
<keyword evidence="1" id="KW-0732">Signal</keyword>
<dbReference type="SUPFAM" id="SSF56935">
    <property type="entry name" value="Porins"/>
    <property type="match status" value="1"/>
</dbReference>
<evidence type="ECO:0000313" key="4">
    <source>
        <dbReference type="Proteomes" id="UP000005096"/>
    </source>
</evidence>
<dbReference type="PaxDb" id="584708-Apau_0915"/>
<evidence type="ECO:0000256" key="1">
    <source>
        <dbReference type="SAM" id="SignalP"/>
    </source>
</evidence>
<feature type="signal peptide" evidence="1">
    <location>
        <begin position="1"/>
        <end position="22"/>
    </location>
</feature>
<proteinExistence type="predicted"/>